<keyword evidence="4" id="KW-1185">Reference proteome</keyword>
<reference evidence="3" key="1">
    <citation type="submission" date="2020-12" db="EMBL/GenBank/DDBJ databases">
        <title>Desulfobium dissulfuricans gen. nov., sp. nov., a novel mesophilic, sulfate-reducing bacterium isolated from a deep-sea hydrothermal vent.</title>
        <authorList>
            <person name="Hashimoto Y."/>
            <person name="Tame A."/>
            <person name="Sawayama S."/>
            <person name="Miyazaki J."/>
            <person name="Takai K."/>
            <person name="Nakagawa S."/>
        </authorList>
    </citation>
    <scope>NUCLEOTIDE SEQUENCE</scope>
    <source>
        <strain evidence="3">GF1</strain>
    </source>
</reference>
<organism evidence="3 4">
    <name type="scientific">Desulfolithobacter dissulfuricans</name>
    <dbReference type="NCBI Taxonomy" id="2795293"/>
    <lineage>
        <taxon>Bacteria</taxon>
        <taxon>Pseudomonadati</taxon>
        <taxon>Thermodesulfobacteriota</taxon>
        <taxon>Desulfobulbia</taxon>
        <taxon>Desulfobulbales</taxon>
        <taxon>Desulfobulbaceae</taxon>
        <taxon>Desulfolithobacter</taxon>
    </lineage>
</organism>
<feature type="domain" description="DDH" evidence="1">
    <location>
        <begin position="17"/>
        <end position="165"/>
    </location>
</feature>
<evidence type="ECO:0000313" key="3">
    <source>
        <dbReference type="EMBL" id="BCO07768.1"/>
    </source>
</evidence>
<dbReference type="PANTHER" id="PTHR47618">
    <property type="entry name" value="BIFUNCTIONAL OLIGORIBONUCLEASE AND PAP PHOSPHATASE NRNA"/>
    <property type="match status" value="1"/>
</dbReference>
<name>A0A915XJE6_9BACT</name>
<accession>A0A915XJE6</accession>
<gene>
    <name evidence="3" type="ORF">GF1_01440</name>
</gene>
<dbReference type="InterPro" id="IPR051319">
    <property type="entry name" value="Oligoribo/pAp-PDE_c-di-AMP_PDE"/>
</dbReference>
<dbReference type="Pfam" id="PF01368">
    <property type="entry name" value="DHH"/>
    <property type="match status" value="1"/>
</dbReference>
<protein>
    <submittedName>
        <fullName evidence="3">Phosphoesterase</fullName>
    </submittedName>
</protein>
<dbReference type="KEGG" id="ddu:GF1_01440"/>
<dbReference type="Gene3D" id="3.10.310.30">
    <property type="match status" value="1"/>
</dbReference>
<dbReference type="Pfam" id="PF02272">
    <property type="entry name" value="DHHA1"/>
    <property type="match status" value="1"/>
</dbReference>
<dbReference type="EMBL" id="AP024233">
    <property type="protein sequence ID" value="BCO07768.1"/>
    <property type="molecule type" value="Genomic_DNA"/>
</dbReference>
<sequence>MATIPDSIVQAIRETSNIVLATHINPDGDALGSLLGLASVLEAMGKEVVRYLEEPVSHLYDFLPETQKVVNDLGSVQRFIEESGDDILAISLDCGDMQRLGQSGPWLMKTRPFVVIDHHKGNNGFGDLTWIEPHRSSTGEMIYDLACVLGQPLSRNAAVCLYTAILTDTGSFHYESTSAHTFEVASRLLECGVQPDKVAQSLYDNYTVGRLRLMQLVLATLETFYQDRIALLRVTRSMLGRTGTGLEDTENFINLARSIATVEVAVFFKETDNNMISVSLRAKGHCDVARVAARFGGGGHRNAAGFRQSGLDMDRLRDRLLPLLMQELES</sequence>
<feature type="domain" description="DHHA1" evidence="2">
    <location>
        <begin position="248"/>
        <end position="318"/>
    </location>
</feature>
<dbReference type="GO" id="GO:0003676">
    <property type="term" value="F:nucleic acid binding"/>
    <property type="evidence" value="ECO:0007669"/>
    <property type="project" value="InterPro"/>
</dbReference>
<dbReference type="InterPro" id="IPR038763">
    <property type="entry name" value="DHH_sf"/>
</dbReference>
<dbReference type="PANTHER" id="PTHR47618:SF1">
    <property type="entry name" value="BIFUNCTIONAL OLIGORIBONUCLEASE AND PAP PHOSPHATASE NRNA"/>
    <property type="match status" value="1"/>
</dbReference>
<dbReference type="InterPro" id="IPR003156">
    <property type="entry name" value="DHHA1_dom"/>
</dbReference>
<dbReference type="AlphaFoldDB" id="A0A915XJE6"/>
<evidence type="ECO:0000259" key="2">
    <source>
        <dbReference type="Pfam" id="PF02272"/>
    </source>
</evidence>
<proteinExistence type="predicted"/>
<dbReference type="SUPFAM" id="SSF64182">
    <property type="entry name" value="DHH phosphoesterases"/>
    <property type="match status" value="1"/>
</dbReference>
<dbReference type="InterPro" id="IPR001667">
    <property type="entry name" value="DDH_dom"/>
</dbReference>
<evidence type="ECO:0000313" key="4">
    <source>
        <dbReference type="Proteomes" id="UP001063350"/>
    </source>
</evidence>
<dbReference type="Gene3D" id="3.90.1640.10">
    <property type="entry name" value="inorganic pyrophosphatase (n-terminal core)"/>
    <property type="match status" value="1"/>
</dbReference>
<dbReference type="Proteomes" id="UP001063350">
    <property type="component" value="Chromosome"/>
</dbReference>
<evidence type="ECO:0000259" key="1">
    <source>
        <dbReference type="Pfam" id="PF01368"/>
    </source>
</evidence>